<feature type="domain" description="ABC transporter" evidence="7">
    <location>
        <begin position="2"/>
        <end position="235"/>
    </location>
</feature>
<dbReference type="InterPro" id="IPR003593">
    <property type="entry name" value="AAA+_ATPase"/>
</dbReference>
<dbReference type="InterPro" id="IPR003439">
    <property type="entry name" value="ABC_transporter-like_ATP-bd"/>
</dbReference>
<evidence type="ECO:0000256" key="1">
    <source>
        <dbReference type="ARBA" id="ARBA00004533"/>
    </source>
</evidence>
<keyword evidence="4" id="KW-0547">Nucleotide-binding</keyword>
<dbReference type="Pfam" id="PF00005">
    <property type="entry name" value="ABC_tran"/>
    <property type="match status" value="1"/>
</dbReference>
<comment type="subcellular location">
    <subcellularLocation>
        <location evidence="1">Cell inner membrane</location>
    </subcellularLocation>
</comment>
<dbReference type="PROSITE" id="PS00211">
    <property type="entry name" value="ABC_TRANSPORTER_1"/>
    <property type="match status" value="1"/>
</dbReference>
<dbReference type="InterPro" id="IPR027417">
    <property type="entry name" value="P-loop_NTPase"/>
</dbReference>
<dbReference type="GO" id="GO:0015658">
    <property type="term" value="F:branched-chain amino acid transmembrane transporter activity"/>
    <property type="evidence" value="ECO:0007669"/>
    <property type="project" value="TreeGrafter"/>
</dbReference>
<keyword evidence="3" id="KW-0813">Transport</keyword>
<dbReference type="SMART" id="SM00382">
    <property type="entry name" value="AAA"/>
    <property type="match status" value="1"/>
</dbReference>
<comment type="similarity">
    <text evidence="2">Belongs to the ABC transporter superfamily.</text>
</comment>
<dbReference type="InterPro" id="IPR017871">
    <property type="entry name" value="ABC_transporter-like_CS"/>
</dbReference>
<evidence type="ECO:0000256" key="5">
    <source>
        <dbReference type="ARBA" id="ARBA00022840"/>
    </source>
</evidence>
<dbReference type="GO" id="GO:0005886">
    <property type="term" value="C:plasma membrane"/>
    <property type="evidence" value="ECO:0007669"/>
    <property type="project" value="UniProtKB-SubCell"/>
</dbReference>
<dbReference type="PANTHER" id="PTHR43820:SF4">
    <property type="entry name" value="HIGH-AFFINITY BRANCHED-CHAIN AMINO ACID TRANSPORT ATP-BINDING PROTEIN LIVF"/>
    <property type="match status" value="1"/>
</dbReference>
<comment type="caution">
    <text evidence="8">The sequence shown here is derived from an EMBL/GenBank/DDBJ whole genome shotgun (WGS) entry which is preliminary data.</text>
</comment>
<organism evidence="8 9">
    <name type="scientific">Ochrobactrum soli</name>
    <dbReference type="NCBI Taxonomy" id="2448455"/>
    <lineage>
        <taxon>Bacteria</taxon>
        <taxon>Pseudomonadati</taxon>
        <taxon>Pseudomonadota</taxon>
        <taxon>Alphaproteobacteria</taxon>
        <taxon>Hyphomicrobiales</taxon>
        <taxon>Brucellaceae</taxon>
        <taxon>Brucella/Ochrobactrum group</taxon>
        <taxon>Ochrobactrum</taxon>
    </lineage>
</organism>
<dbReference type="GO" id="GO:0016887">
    <property type="term" value="F:ATP hydrolysis activity"/>
    <property type="evidence" value="ECO:0007669"/>
    <property type="project" value="InterPro"/>
</dbReference>
<keyword evidence="9" id="KW-1185">Reference proteome</keyword>
<dbReference type="EMBL" id="JABFCY010000017">
    <property type="protein sequence ID" value="NNU62925.1"/>
    <property type="molecule type" value="Genomic_DNA"/>
</dbReference>
<evidence type="ECO:0000256" key="2">
    <source>
        <dbReference type="ARBA" id="ARBA00005417"/>
    </source>
</evidence>
<keyword evidence="6" id="KW-0029">Amino-acid transport</keyword>
<dbReference type="Proteomes" id="UP000574931">
    <property type="component" value="Unassembled WGS sequence"/>
</dbReference>
<dbReference type="GO" id="GO:0015807">
    <property type="term" value="P:L-amino acid transport"/>
    <property type="evidence" value="ECO:0007669"/>
    <property type="project" value="TreeGrafter"/>
</dbReference>
<gene>
    <name evidence="8" type="ORF">HKX02_22080</name>
</gene>
<dbReference type="Gene3D" id="3.40.50.300">
    <property type="entry name" value="P-loop containing nucleotide triphosphate hydrolases"/>
    <property type="match status" value="1"/>
</dbReference>
<evidence type="ECO:0000256" key="3">
    <source>
        <dbReference type="ARBA" id="ARBA00022448"/>
    </source>
</evidence>
<dbReference type="AlphaFoldDB" id="A0A849KM42"/>
<sequence length="235" mass="24733">MLEVRNLSVDYSGIKAVDKVSIDVSPSAITALIGSNGAGKTSLLAAISGLVTPSTGTVTFNGVDLTAANPAAIVAAGVAQVPEGRELFPRMTIQENLLLGAHLRTDRRAISHDIERAFDIFPVLARKRTLKARQLSGGEQQMLAFARAMMSDPKLYVLDEPSIGLAPLIEEHLMQSIVHICQETGAGVLLVEQNAMLALEISTNAYVMELGSITLSGPSSGLINNPAVAAAYLGQ</sequence>
<evidence type="ECO:0000256" key="4">
    <source>
        <dbReference type="ARBA" id="ARBA00022741"/>
    </source>
</evidence>
<dbReference type="InterPro" id="IPR052156">
    <property type="entry name" value="BCAA_Transport_ATP-bd_LivF"/>
</dbReference>
<evidence type="ECO:0000313" key="9">
    <source>
        <dbReference type="Proteomes" id="UP000574931"/>
    </source>
</evidence>
<dbReference type="PROSITE" id="PS50893">
    <property type="entry name" value="ABC_TRANSPORTER_2"/>
    <property type="match status" value="1"/>
</dbReference>
<dbReference type="GO" id="GO:0005524">
    <property type="term" value="F:ATP binding"/>
    <property type="evidence" value="ECO:0007669"/>
    <property type="project" value="UniProtKB-KW"/>
</dbReference>
<keyword evidence="5 8" id="KW-0067">ATP-binding</keyword>
<dbReference type="CDD" id="cd03224">
    <property type="entry name" value="ABC_TM1139_LivF_branched"/>
    <property type="match status" value="1"/>
</dbReference>
<evidence type="ECO:0000259" key="7">
    <source>
        <dbReference type="PROSITE" id="PS50893"/>
    </source>
</evidence>
<proteinExistence type="inferred from homology"/>
<accession>A0A849KM42</accession>
<evidence type="ECO:0000256" key="6">
    <source>
        <dbReference type="ARBA" id="ARBA00022970"/>
    </source>
</evidence>
<dbReference type="PANTHER" id="PTHR43820">
    <property type="entry name" value="HIGH-AFFINITY BRANCHED-CHAIN AMINO ACID TRANSPORT ATP-BINDING PROTEIN LIVF"/>
    <property type="match status" value="1"/>
</dbReference>
<dbReference type="RefSeq" id="WP_171319325.1">
    <property type="nucleotide sequence ID" value="NZ_JABFCY010000017.1"/>
</dbReference>
<dbReference type="SUPFAM" id="SSF52540">
    <property type="entry name" value="P-loop containing nucleoside triphosphate hydrolases"/>
    <property type="match status" value="1"/>
</dbReference>
<reference evidence="8 9" key="1">
    <citation type="submission" date="2020-05" db="EMBL/GenBank/DDBJ databases">
        <title>Draft Genome Sequence of Ochrobactrum soli Isolated from Stable Fly Gut.</title>
        <authorList>
            <person name="Pileggi M.T."/>
            <person name="Vazhakkala L.J."/>
            <person name="Wong C.N."/>
        </authorList>
    </citation>
    <scope>NUCLEOTIDE SEQUENCE [LARGE SCALE GENOMIC DNA]</scope>
    <source>
        <strain evidence="8 9">MTP-C0764</strain>
    </source>
</reference>
<protein>
    <submittedName>
        <fullName evidence="8">ABC transporter ATP-binding protein</fullName>
    </submittedName>
</protein>
<name>A0A849KM42_9HYPH</name>
<evidence type="ECO:0000313" key="8">
    <source>
        <dbReference type="EMBL" id="NNU62925.1"/>
    </source>
</evidence>